<evidence type="ECO:0000256" key="1">
    <source>
        <dbReference type="ARBA" id="ARBA00001917"/>
    </source>
</evidence>
<keyword evidence="9" id="KW-1185">Reference proteome</keyword>
<dbReference type="Gene3D" id="3.20.20.70">
    <property type="entry name" value="Aldolase class I"/>
    <property type="match status" value="1"/>
</dbReference>
<evidence type="ECO:0000256" key="4">
    <source>
        <dbReference type="ARBA" id="ARBA00022643"/>
    </source>
</evidence>
<dbReference type="PIRSF" id="PIRSF000164">
    <property type="entry name" value="DHO_oxidase"/>
    <property type="match status" value="1"/>
</dbReference>
<dbReference type="InterPro" id="IPR012135">
    <property type="entry name" value="Dihydroorotate_DH_1_2"/>
</dbReference>
<dbReference type="NCBIfam" id="NF005741">
    <property type="entry name" value="PRK07565.1"/>
    <property type="match status" value="1"/>
</dbReference>
<evidence type="ECO:0000256" key="2">
    <source>
        <dbReference type="ARBA" id="ARBA00004725"/>
    </source>
</evidence>
<evidence type="ECO:0000313" key="9">
    <source>
        <dbReference type="Proteomes" id="UP001225378"/>
    </source>
</evidence>
<dbReference type="Proteomes" id="UP001225378">
    <property type="component" value="Chromosome"/>
</dbReference>
<dbReference type="SUPFAM" id="SSF51395">
    <property type="entry name" value="FMN-linked oxidoreductases"/>
    <property type="match status" value="1"/>
</dbReference>
<dbReference type="GO" id="GO:0004152">
    <property type="term" value="F:dihydroorotate dehydrogenase activity"/>
    <property type="evidence" value="ECO:0007669"/>
    <property type="project" value="InterPro"/>
</dbReference>
<keyword evidence="4" id="KW-0288">FMN</keyword>
<organism evidence="8 9">
    <name type="scientific">Methylomarinum roseum</name>
    <dbReference type="NCBI Taxonomy" id="3067653"/>
    <lineage>
        <taxon>Bacteria</taxon>
        <taxon>Pseudomonadati</taxon>
        <taxon>Pseudomonadota</taxon>
        <taxon>Gammaproteobacteria</taxon>
        <taxon>Methylococcales</taxon>
        <taxon>Methylococcaceae</taxon>
        <taxon>Methylomarinum</taxon>
    </lineage>
</organism>
<evidence type="ECO:0000259" key="7">
    <source>
        <dbReference type="Pfam" id="PF01180"/>
    </source>
</evidence>
<protein>
    <submittedName>
        <fullName evidence="8">Dihydroorotate dehydrogenase-like protein</fullName>
    </submittedName>
</protein>
<sequence length="336" mass="37074">MDLSTRYLGLDLKHPIIASSTPLSETLDGIRLLEDSGASAIVMFSLFEEQIRRENEAFDFLLESGTESFAESLNYFPHVDRSPKGPEHYLNLISKAVAATEIPIIGSLNGVTNEGWIDYAKQIQDAGAHALELNVYFIPTDLELSPAEVEQRYFDILQAVKASVSIPVAIKLSPFFSAIGNMAKRLAEAGADGLVLFNRFYQPDFDLERLQVDPRASLSTAEEIRLPLLWIAVLYGRINTSLAGSRGVHSATEVIKYLLAGADVVMVASALMKHGPNHLQVLFEGLEQWLEARDYQSLDEVKGVMSRLNAANPGAFERVNYIKVLESFEAPQFPGA</sequence>
<dbReference type="PANTHER" id="PTHR48109">
    <property type="entry name" value="DIHYDROOROTATE DEHYDROGENASE (QUINONE), MITOCHONDRIAL-RELATED"/>
    <property type="match status" value="1"/>
</dbReference>
<dbReference type="InterPro" id="IPR005720">
    <property type="entry name" value="Dihydroorotate_DH_cat"/>
</dbReference>
<gene>
    <name evidence="8" type="ORF">Q9L42_008200</name>
</gene>
<dbReference type="GO" id="GO:0006222">
    <property type="term" value="P:UMP biosynthetic process"/>
    <property type="evidence" value="ECO:0007669"/>
    <property type="project" value="InterPro"/>
</dbReference>
<keyword evidence="5" id="KW-0665">Pyrimidine biosynthesis</keyword>
<dbReference type="InterPro" id="IPR050074">
    <property type="entry name" value="DHO_dehydrogenase"/>
</dbReference>
<accession>A0AAU7NZS6</accession>
<proteinExistence type="predicted"/>
<dbReference type="RefSeq" id="WP_305908933.1">
    <property type="nucleotide sequence ID" value="NZ_CP157743.1"/>
</dbReference>
<comment type="cofactor">
    <cofactor evidence="1">
        <name>FMN</name>
        <dbReference type="ChEBI" id="CHEBI:58210"/>
    </cofactor>
</comment>
<keyword evidence="6" id="KW-0560">Oxidoreductase</keyword>
<dbReference type="CDD" id="cd04739">
    <property type="entry name" value="DHOD_like"/>
    <property type="match status" value="1"/>
</dbReference>
<name>A0AAU7NZS6_9GAMM</name>
<comment type="pathway">
    <text evidence="2">Pyrimidine metabolism; UMP biosynthesis via de novo pathway.</text>
</comment>
<evidence type="ECO:0000256" key="6">
    <source>
        <dbReference type="ARBA" id="ARBA00023002"/>
    </source>
</evidence>
<dbReference type="KEGG" id="mech:Q9L42_008200"/>
<dbReference type="InterPro" id="IPR013785">
    <property type="entry name" value="Aldolase_TIM"/>
</dbReference>
<dbReference type="Pfam" id="PF01180">
    <property type="entry name" value="DHO_dh"/>
    <property type="match status" value="1"/>
</dbReference>
<dbReference type="EMBL" id="CP157743">
    <property type="protein sequence ID" value="XBS22091.1"/>
    <property type="molecule type" value="Genomic_DNA"/>
</dbReference>
<evidence type="ECO:0000256" key="3">
    <source>
        <dbReference type="ARBA" id="ARBA00022630"/>
    </source>
</evidence>
<dbReference type="PANTHER" id="PTHR48109:SF3">
    <property type="entry name" value="SLL0744 PROTEIN"/>
    <property type="match status" value="1"/>
</dbReference>
<dbReference type="GO" id="GO:0006207">
    <property type="term" value="P:'de novo' pyrimidine nucleobase biosynthetic process"/>
    <property type="evidence" value="ECO:0007669"/>
    <property type="project" value="TreeGrafter"/>
</dbReference>
<reference evidence="8 9" key="1">
    <citation type="journal article" date="2024" name="Microbiology">
        <title>Methylomarinum rosea sp. nov., a novel halophilic methanotrophic bacterium from the hypersaline Lake Elton.</title>
        <authorList>
            <person name="Suleimanov R.Z."/>
            <person name="Oshkin I.Y."/>
            <person name="Danilova O.V."/>
            <person name="Suzina N.E."/>
            <person name="Dedysh S.N."/>
        </authorList>
    </citation>
    <scope>NUCLEOTIDE SEQUENCE [LARGE SCALE GENOMIC DNA]</scope>
    <source>
        <strain evidence="8 9">Ch1-1</strain>
    </source>
</reference>
<evidence type="ECO:0000313" key="8">
    <source>
        <dbReference type="EMBL" id="XBS22091.1"/>
    </source>
</evidence>
<dbReference type="GO" id="GO:0005737">
    <property type="term" value="C:cytoplasm"/>
    <property type="evidence" value="ECO:0007669"/>
    <property type="project" value="InterPro"/>
</dbReference>
<feature type="domain" description="Dihydroorotate dehydrogenase catalytic" evidence="7">
    <location>
        <begin position="88"/>
        <end position="289"/>
    </location>
</feature>
<dbReference type="AlphaFoldDB" id="A0AAU7NZS6"/>
<evidence type="ECO:0000256" key="5">
    <source>
        <dbReference type="ARBA" id="ARBA00022975"/>
    </source>
</evidence>
<keyword evidence="3" id="KW-0285">Flavoprotein</keyword>